<keyword evidence="2" id="KW-0433">Leucine-rich repeat</keyword>
<evidence type="ECO:0000256" key="3">
    <source>
        <dbReference type="ARBA" id="ARBA00022692"/>
    </source>
</evidence>
<evidence type="ECO:0000259" key="10">
    <source>
        <dbReference type="Pfam" id="PF08263"/>
    </source>
</evidence>
<evidence type="ECO:0000256" key="6">
    <source>
        <dbReference type="ARBA" id="ARBA00022989"/>
    </source>
</evidence>
<dbReference type="InterPro" id="IPR046956">
    <property type="entry name" value="RLP23-like"/>
</dbReference>
<evidence type="ECO:0000256" key="9">
    <source>
        <dbReference type="ARBA" id="ARBA00023180"/>
    </source>
</evidence>
<dbReference type="KEGG" id="tcc:108662747"/>
<evidence type="ECO:0000256" key="1">
    <source>
        <dbReference type="ARBA" id="ARBA00004479"/>
    </source>
</evidence>
<dbReference type="Proteomes" id="UP000694886">
    <property type="component" value="Chromosome 7"/>
</dbReference>
<keyword evidence="7" id="KW-0472">Membrane</keyword>
<dbReference type="Pfam" id="PF08263">
    <property type="entry name" value="LRRNT_2"/>
    <property type="match status" value="1"/>
</dbReference>
<keyword evidence="9" id="KW-0325">Glycoprotein</keyword>
<dbReference type="RefSeq" id="XP_017979774.1">
    <property type="nucleotide sequence ID" value="XM_018124285.1"/>
</dbReference>
<dbReference type="SUPFAM" id="SSF52058">
    <property type="entry name" value="L domain-like"/>
    <property type="match status" value="1"/>
</dbReference>
<reference evidence="12" key="2">
    <citation type="submission" date="2025-08" db="UniProtKB">
        <authorList>
            <consortium name="RefSeq"/>
        </authorList>
    </citation>
    <scope>IDENTIFICATION</scope>
</reference>
<dbReference type="GeneID" id="108662747"/>
<evidence type="ECO:0000256" key="2">
    <source>
        <dbReference type="ARBA" id="ARBA00022614"/>
    </source>
</evidence>
<dbReference type="InterPro" id="IPR032675">
    <property type="entry name" value="LRR_dom_sf"/>
</dbReference>
<accession>A0AB32WL80</accession>
<evidence type="ECO:0000256" key="7">
    <source>
        <dbReference type="ARBA" id="ARBA00023136"/>
    </source>
</evidence>
<dbReference type="PANTHER" id="PTHR48061:SF46">
    <property type="entry name" value="LEUCINE-RICH REPEAT-CONTAINING N-TERMINAL PLANT-TYPE DOMAIN-CONTAINING PROTEIN"/>
    <property type="match status" value="1"/>
</dbReference>
<dbReference type="Gene3D" id="3.80.10.10">
    <property type="entry name" value="Ribonuclease Inhibitor"/>
    <property type="match status" value="1"/>
</dbReference>
<keyword evidence="4" id="KW-0732">Signal</keyword>
<reference evidence="11" key="1">
    <citation type="journal article" date="1997" name="Nucleic Acids Res.">
        <title>tRNAscan-SE: a program for improved detection of transfer RNA genes in genomic sequence.</title>
        <authorList>
            <person name="Lowe T.M."/>
            <person name="Eddy S.R."/>
        </authorList>
    </citation>
    <scope>NUCLEOTIDE SEQUENCE [LARGE SCALE GENOMIC DNA]</scope>
    <source>
        <strain evidence="11">r\B97-61/B2</strain>
    </source>
</reference>
<proteinExistence type="predicted"/>
<comment type="subcellular location">
    <subcellularLocation>
        <location evidence="1">Membrane</location>
        <topology evidence="1">Single-pass type I membrane protein</topology>
    </subcellularLocation>
</comment>
<evidence type="ECO:0000256" key="8">
    <source>
        <dbReference type="ARBA" id="ARBA00023170"/>
    </source>
</evidence>
<evidence type="ECO:0000256" key="4">
    <source>
        <dbReference type="ARBA" id="ARBA00022729"/>
    </source>
</evidence>
<dbReference type="PANTHER" id="PTHR48061">
    <property type="entry name" value="LEUCINE-RICH REPEAT RECEPTOR PROTEIN KINASE EMS1-LIKE-RELATED"/>
    <property type="match status" value="1"/>
</dbReference>
<evidence type="ECO:0000313" key="11">
    <source>
        <dbReference type="Proteomes" id="UP000694886"/>
    </source>
</evidence>
<sequence>MTLAVYCSLSTPSSFLDSAHLCLPEQRAALLEFKNTISLDDYCDDYPRTNSWNESMDCCSWDGVSCHVVTGHVIGINLSTSCLYGTLHDNSSLFHLQGLQRLDLNFNKLDGSLLENSSLFHLQGLQ</sequence>
<evidence type="ECO:0000313" key="12">
    <source>
        <dbReference type="RefSeq" id="XP_017979774.1"/>
    </source>
</evidence>
<evidence type="ECO:0000256" key="5">
    <source>
        <dbReference type="ARBA" id="ARBA00022737"/>
    </source>
</evidence>
<organism evidence="11 12">
    <name type="scientific">Theobroma cacao</name>
    <name type="common">Cacao</name>
    <name type="synonym">Cocoa</name>
    <dbReference type="NCBI Taxonomy" id="3641"/>
    <lineage>
        <taxon>Eukaryota</taxon>
        <taxon>Viridiplantae</taxon>
        <taxon>Streptophyta</taxon>
        <taxon>Embryophyta</taxon>
        <taxon>Tracheophyta</taxon>
        <taxon>Spermatophyta</taxon>
        <taxon>Magnoliopsida</taxon>
        <taxon>eudicotyledons</taxon>
        <taxon>Gunneridae</taxon>
        <taxon>Pentapetalae</taxon>
        <taxon>rosids</taxon>
        <taxon>malvids</taxon>
        <taxon>Malvales</taxon>
        <taxon>Malvaceae</taxon>
        <taxon>Byttnerioideae</taxon>
        <taxon>Theobroma</taxon>
    </lineage>
</organism>
<dbReference type="Gramene" id="Tc07v2_t009270.1">
    <property type="protein sequence ID" value="Tc07v2_p009270.1"/>
    <property type="gene ID" value="Tc07v2_g009270"/>
</dbReference>
<protein>
    <submittedName>
        <fullName evidence="12">Receptor like protein 30-like</fullName>
    </submittedName>
</protein>
<dbReference type="AlphaFoldDB" id="A0AB32WL80"/>
<keyword evidence="6" id="KW-1133">Transmembrane helix</keyword>
<keyword evidence="5" id="KW-0677">Repeat</keyword>
<feature type="domain" description="Leucine-rich repeat-containing N-terminal plant-type" evidence="10">
    <location>
        <begin position="24"/>
        <end position="66"/>
    </location>
</feature>
<dbReference type="InterPro" id="IPR013210">
    <property type="entry name" value="LRR_N_plant-typ"/>
</dbReference>
<keyword evidence="8" id="KW-0675">Receptor</keyword>
<dbReference type="GO" id="GO:0016020">
    <property type="term" value="C:membrane"/>
    <property type="evidence" value="ECO:0007669"/>
    <property type="project" value="UniProtKB-SubCell"/>
</dbReference>
<name>A0AB32WL80_THECC</name>
<gene>
    <name evidence="12" type="primary">LOC108662747</name>
</gene>
<keyword evidence="3" id="KW-0812">Transmembrane</keyword>